<dbReference type="AlphaFoldDB" id="A0A379YQL9"/>
<feature type="region of interest" description="Disordered" evidence="1">
    <location>
        <begin position="21"/>
        <end position="63"/>
    </location>
</feature>
<accession>A0A379YQL9</accession>
<proteinExistence type="predicted"/>
<name>A0A379YQL9_SALER</name>
<dbReference type="RefSeq" id="WP_079777058.1">
    <property type="nucleotide sequence ID" value="NZ_DADWZK010000037.1"/>
</dbReference>
<gene>
    <name evidence="2" type="ORF">NCTC12420_05142</name>
</gene>
<evidence type="ECO:0008006" key="4">
    <source>
        <dbReference type="Google" id="ProtNLM"/>
    </source>
</evidence>
<reference evidence="2 3" key="1">
    <citation type="submission" date="2018-06" db="EMBL/GenBank/DDBJ databases">
        <authorList>
            <consortium name="Pathogen Informatics"/>
            <person name="Doyle S."/>
        </authorList>
    </citation>
    <scope>NUCLEOTIDE SEQUENCE [LARGE SCALE GENOMIC DNA]</scope>
    <source>
        <strain evidence="2 3">NCTC12420</strain>
    </source>
</reference>
<dbReference type="Proteomes" id="UP000254220">
    <property type="component" value="Unassembled WGS sequence"/>
</dbReference>
<evidence type="ECO:0000313" key="2">
    <source>
        <dbReference type="EMBL" id="SUI48657.1"/>
    </source>
</evidence>
<organism evidence="2 3">
    <name type="scientific">Salmonella enterica subsp. indica</name>
    <dbReference type="NCBI Taxonomy" id="59207"/>
    <lineage>
        <taxon>Bacteria</taxon>
        <taxon>Pseudomonadati</taxon>
        <taxon>Pseudomonadota</taxon>
        <taxon>Gammaproteobacteria</taxon>
        <taxon>Enterobacterales</taxon>
        <taxon>Enterobacteriaceae</taxon>
        <taxon>Salmonella</taxon>
    </lineage>
</organism>
<evidence type="ECO:0000256" key="1">
    <source>
        <dbReference type="SAM" id="MobiDB-lite"/>
    </source>
</evidence>
<evidence type="ECO:0000313" key="3">
    <source>
        <dbReference type="Proteomes" id="UP000254220"/>
    </source>
</evidence>
<dbReference type="PROSITE" id="PS51257">
    <property type="entry name" value="PROKAR_LIPOPROTEIN"/>
    <property type="match status" value="1"/>
</dbReference>
<dbReference type="EMBL" id="UGYB01000005">
    <property type="protein sequence ID" value="SUI48657.1"/>
    <property type="molecule type" value="Genomic_DNA"/>
</dbReference>
<sequence length="63" mass="6960">MKKWIFIFMVSFLLSACDDAGRVDKSPDKSSGDTSISVEKPDNHQANFPEIDTSVPERAKSKG</sequence>
<protein>
    <recommendedName>
        <fullName evidence="4">Lipoprotein</fullName>
    </recommendedName>
</protein>
<feature type="compositionally biased region" description="Basic and acidic residues" evidence="1">
    <location>
        <begin position="21"/>
        <end position="31"/>
    </location>
</feature>